<organism evidence="10 11">
    <name type="scientific">Candidatus Magasanikbacteria bacterium GW2011_GWA2_56_11</name>
    <dbReference type="NCBI Taxonomy" id="1619044"/>
    <lineage>
        <taxon>Bacteria</taxon>
        <taxon>Candidatus Magasanikiibacteriota</taxon>
    </lineage>
</organism>
<dbReference type="AlphaFoldDB" id="A0A0G2BAL7"/>
<evidence type="ECO:0000256" key="6">
    <source>
        <dbReference type="ARBA" id="ARBA00022989"/>
    </source>
</evidence>
<feature type="transmembrane region" description="Helical" evidence="8">
    <location>
        <begin position="108"/>
        <end position="134"/>
    </location>
</feature>
<evidence type="ECO:0000256" key="3">
    <source>
        <dbReference type="ARBA" id="ARBA00022676"/>
    </source>
</evidence>
<evidence type="ECO:0000256" key="4">
    <source>
        <dbReference type="ARBA" id="ARBA00022679"/>
    </source>
</evidence>
<dbReference type="GO" id="GO:0009103">
    <property type="term" value="P:lipopolysaccharide biosynthetic process"/>
    <property type="evidence" value="ECO:0007669"/>
    <property type="project" value="UniProtKB-ARBA"/>
</dbReference>
<evidence type="ECO:0000256" key="5">
    <source>
        <dbReference type="ARBA" id="ARBA00022692"/>
    </source>
</evidence>
<evidence type="ECO:0000313" key="10">
    <source>
        <dbReference type="EMBL" id="KKW42554.1"/>
    </source>
</evidence>
<feature type="transmembrane region" description="Helical" evidence="8">
    <location>
        <begin position="82"/>
        <end position="101"/>
    </location>
</feature>
<evidence type="ECO:0000259" key="9">
    <source>
        <dbReference type="Pfam" id="PF13231"/>
    </source>
</evidence>
<sequence>MRLIIEDTHPPLYYLVAKPFGWFLGYSPVSLRLLSALAGTLIVALVMYVAKIAAGRRAAWYAGSLAAISPFLIVYAQEARMYALLGLLHLLTLASFIRAAMTRRAGDIITWGVAAGLSLLTHYASFISLAAYALAGAVCYRRLRPLSTFLPGVLTAGLILAPWLPWFIIQFLDREARIGWIAPATFFDLCKTLAIFAIGLPPGELSLGMPPANRVAAADPLSVAAAAALIFGAVMGAFLRLSRRSLPQNILFVHTAGTIGAAYALSLYGENYFVARYLIGSGAALSVIFGIWLAETRWWIAGAFLCAYAAVLALTVKPEVPDGYRILKSTLSADNGPVYVLDPFEYVIAAYYFGRERVVLYNINDPRYNPRGWAGIWHEPRRLESLAGLTAEDGHLIIRSRPYWSYENRETEIKRLFGRTQQLDNLQLFSHPVR</sequence>
<accession>A0A0G2BAL7</accession>
<keyword evidence="7 8" id="KW-0472">Membrane</keyword>
<keyword evidence="2" id="KW-1003">Cell membrane</keyword>
<reference evidence="10 11" key="1">
    <citation type="journal article" date="2015" name="Nature">
        <title>rRNA introns, odd ribosomes, and small enigmatic genomes across a large radiation of phyla.</title>
        <authorList>
            <person name="Brown C.T."/>
            <person name="Hug L.A."/>
            <person name="Thomas B.C."/>
            <person name="Sharon I."/>
            <person name="Castelle C.J."/>
            <person name="Singh A."/>
            <person name="Wilkins M.J."/>
            <person name="Williams K.H."/>
            <person name="Banfield J.F."/>
        </authorList>
    </citation>
    <scope>NUCLEOTIDE SEQUENCE [LARGE SCALE GENOMIC DNA]</scope>
</reference>
<dbReference type="InterPro" id="IPR050297">
    <property type="entry name" value="LipidA_mod_glycosyltrf_83"/>
</dbReference>
<evidence type="ECO:0000313" key="11">
    <source>
        <dbReference type="Proteomes" id="UP000033870"/>
    </source>
</evidence>
<evidence type="ECO:0000256" key="8">
    <source>
        <dbReference type="SAM" id="Phobius"/>
    </source>
</evidence>
<feature type="transmembrane region" description="Helical" evidence="8">
    <location>
        <begin position="20"/>
        <end position="46"/>
    </location>
</feature>
<comment type="subcellular location">
    <subcellularLocation>
        <location evidence="1">Cell membrane</location>
        <topology evidence="1">Multi-pass membrane protein</topology>
    </subcellularLocation>
</comment>
<protein>
    <recommendedName>
        <fullName evidence="9">Glycosyltransferase RgtA/B/C/D-like domain-containing protein</fullName>
    </recommendedName>
</protein>
<keyword evidence="4" id="KW-0808">Transferase</keyword>
<dbReference type="GO" id="GO:0005886">
    <property type="term" value="C:plasma membrane"/>
    <property type="evidence" value="ECO:0007669"/>
    <property type="project" value="UniProtKB-SubCell"/>
</dbReference>
<comment type="caution">
    <text evidence="10">The sequence shown here is derived from an EMBL/GenBank/DDBJ whole genome shotgun (WGS) entry which is preliminary data.</text>
</comment>
<keyword evidence="6 8" id="KW-1133">Transmembrane helix</keyword>
<feature type="transmembrane region" description="Helical" evidence="8">
    <location>
        <begin position="274"/>
        <end position="293"/>
    </location>
</feature>
<proteinExistence type="predicted"/>
<feature type="transmembrane region" description="Helical" evidence="8">
    <location>
        <begin position="298"/>
        <end position="316"/>
    </location>
</feature>
<feature type="transmembrane region" description="Helical" evidence="8">
    <location>
        <begin position="180"/>
        <end position="200"/>
    </location>
</feature>
<evidence type="ECO:0000256" key="7">
    <source>
        <dbReference type="ARBA" id="ARBA00023136"/>
    </source>
</evidence>
<dbReference type="PANTHER" id="PTHR33908:SF3">
    <property type="entry name" value="UNDECAPRENYL PHOSPHATE-ALPHA-4-AMINO-4-DEOXY-L-ARABINOSE ARABINOSYL TRANSFERASE"/>
    <property type="match status" value="1"/>
</dbReference>
<evidence type="ECO:0000256" key="1">
    <source>
        <dbReference type="ARBA" id="ARBA00004651"/>
    </source>
</evidence>
<keyword evidence="3" id="KW-0328">Glycosyltransferase</keyword>
<dbReference type="PANTHER" id="PTHR33908">
    <property type="entry name" value="MANNOSYLTRANSFERASE YKCB-RELATED"/>
    <property type="match status" value="1"/>
</dbReference>
<dbReference type="GO" id="GO:0010041">
    <property type="term" value="P:response to iron(III) ion"/>
    <property type="evidence" value="ECO:0007669"/>
    <property type="project" value="TreeGrafter"/>
</dbReference>
<keyword evidence="5 8" id="KW-0812">Transmembrane</keyword>
<evidence type="ECO:0000256" key="2">
    <source>
        <dbReference type="ARBA" id="ARBA00022475"/>
    </source>
</evidence>
<gene>
    <name evidence="10" type="ORF">UY92_C0006G0115</name>
</gene>
<feature type="transmembrane region" description="Helical" evidence="8">
    <location>
        <begin position="58"/>
        <end position="76"/>
    </location>
</feature>
<dbReference type="GO" id="GO:0016763">
    <property type="term" value="F:pentosyltransferase activity"/>
    <property type="evidence" value="ECO:0007669"/>
    <property type="project" value="TreeGrafter"/>
</dbReference>
<dbReference type="EMBL" id="LCRX01000006">
    <property type="protein sequence ID" value="KKW42554.1"/>
    <property type="molecule type" value="Genomic_DNA"/>
</dbReference>
<feature type="transmembrane region" description="Helical" evidence="8">
    <location>
        <begin position="146"/>
        <end position="168"/>
    </location>
</feature>
<dbReference type="Pfam" id="PF13231">
    <property type="entry name" value="PMT_2"/>
    <property type="match status" value="1"/>
</dbReference>
<dbReference type="InterPro" id="IPR038731">
    <property type="entry name" value="RgtA/B/C-like"/>
</dbReference>
<name>A0A0G2BAL7_9BACT</name>
<dbReference type="Proteomes" id="UP000033870">
    <property type="component" value="Unassembled WGS sequence"/>
</dbReference>
<feature type="transmembrane region" description="Helical" evidence="8">
    <location>
        <begin position="220"/>
        <end position="239"/>
    </location>
</feature>
<feature type="transmembrane region" description="Helical" evidence="8">
    <location>
        <begin position="251"/>
        <end position="268"/>
    </location>
</feature>
<feature type="domain" description="Glycosyltransferase RgtA/B/C/D-like" evidence="9">
    <location>
        <begin position="9"/>
        <end position="166"/>
    </location>
</feature>